<feature type="domain" description="Thioredoxin" evidence="4">
    <location>
        <begin position="1"/>
        <end position="76"/>
    </location>
</feature>
<evidence type="ECO:0000313" key="6">
    <source>
        <dbReference type="Proteomes" id="UP000269721"/>
    </source>
</evidence>
<accession>A0A4P9WGJ6</accession>
<dbReference type="CDD" id="cd02947">
    <property type="entry name" value="TRX_family"/>
    <property type="match status" value="1"/>
</dbReference>
<dbReference type="SUPFAM" id="SSF52833">
    <property type="entry name" value="Thioredoxin-like"/>
    <property type="match status" value="1"/>
</dbReference>
<feature type="active site" description="Nucleophile" evidence="2">
    <location>
        <position position="7"/>
    </location>
</feature>
<dbReference type="AlphaFoldDB" id="A0A4P9WGJ6"/>
<sequence length="76" mass="8308">DFHALWCGPCKAMTPKFAAFSEQFTSAKFIKLDIDESREAASKAGVRSLPTFQIYKKGEKVDEIVGADPAGLEKAI</sequence>
<protein>
    <submittedName>
        <fullName evidence="5">Thioredoxin-like protein</fullName>
    </submittedName>
</protein>
<dbReference type="EMBL" id="KZ995261">
    <property type="protein sequence ID" value="RKO91035.1"/>
    <property type="molecule type" value="Genomic_DNA"/>
</dbReference>
<keyword evidence="6" id="KW-1185">Reference proteome</keyword>
<gene>
    <name evidence="5" type="ORF">BDK51DRAFT_7117</name>
</gene>
<evidence type="ECO:0000256" key="1">
    <source>
        <dbReference type="ARBA" id="ARBA00023157"/>
    </source>
</evidence>
<reference evidence="6" key="1">
    <citation type="journal article" date="2018" name="Nat. Microbiol.">
        <title>Leveraging single-cell genomics to expand the fungal tree of life.</title>
        <authorList>
            <person name="Ahrendt S.R."/>
            <person name="Quandt C.A."/>
            <person name="Ciobanu D."/>
            <person name="Clum A."/>
            <person name="Salamov A."/>
            <person name="Andreopoulos B."/>
            <person name="Cheng J.F."/>
            <person name="Woyke T."/>
            <person name="Pelin A."/>
            <person name="Henrissat B."/>
            <person name="Reynolds N.K."/>
            <person name="Benny G.L."/>
            <person name="Smith M.E."/>
            <person name="James T.Y."/>
            <person name="Grigoriev I.V."/>
        </authorList>
    </citation>
    <scope>NUCLEOTIDE SEQUENCE [LARGE SCALE GENOMIC DNA]</scope>
</reference>
<dbReference type="GO" id="GO:0015035">
    <property type="term" value="F:protein-disulfide reductase activity"/>
    <property type="evidence" value="ECO:0007669"/>
    <property type="project" value="InterPro"/>
</dbReference>
<evidence type="ECO:0000313" key="5">
    <source>
        <dbReference type="EMBL" id="RKO91035.1"/>
    </source>
</evidence>
<evidence type="ECO:0000259" key="4">
    <source>
        <dbReference type="PROSITE" id="PS51352"/>
    </source>
</evidence>
<name>A0A4P9WGJ6_9FUNG</name>
<dbReference type="PIRSF" id="PIRSF000077">
    <property type="entry name" value="Thioredoxin"/>
    <property type="match status" value="1"/>
</dbReference>
<evidence type="ECO:0000256" key="2">
    <source>
        <dbReference type="PIRSR" id="PIRSR000077-1"/>
    </source>
</evidence>
<dbReference type="Proteomes" id="UP000269721">
    <property type="component" value="Unassembled WGS sequence"/>
</dbReference>
<feature type="non-terminal residue" evidence="5">
    <location>
        <position position="1"/>
    </location>
</feature>
<dbReference type="Pfam" id="PF00085">
    <property type="entry name" value="Thioredoxin"/>
    <property type="match status" value="1"/>
</dbReference>
<proteinExistence type="predicted"/>
<feature type="site" description="Contributes to redox potential value" evidence="2">
    <location>
        <position position="9"/>
    </location>
</feature>
<dbReference type="OrthoDB" id="10263751at2759"/>
<dbReference type="PANTHER" id="PTHR46115">
    <property type="entry name" value="THIOREDOXIN-LIKE PROTEIN 1"/>
    <property type="match status" value="1"/>
</dbReference>
<evidence type="ECO:0000256" key="3">
    <source>
        <dbReference type="PIRSR" id="PIRSR000077-4"/>
    </source>
</evidence>
<dbReference type="PRINTS" id="PR00421">
    <property type="entry name" value="THIOREDOXIN"/>
</dbReference>
<feature type="disulfide bond" description="Redox-active" evidence="3">
    <location>
        <begin position="7"/>
        <end position="10"/>
    </location>
</feature>
<feature type="site" description="Contributes to redox potential value" evidence="2">
    <location>
        <position position="8"/>
    </location>
</feature>
<dbReference type="PROSITE" id="PS51352">
    <property type="entry name" value="THIOREDOXIN_2"/>
    <property type="match status" value="1"/>
</dbReference>
<keyword evidence="1 3" id="KW-1015">Disulfide bond</keyword>
<dbReference type="InterPro" id="IPR036249">
    <property type="entry name" value="Thioredoxin-like_sf"/>
</dbReference>
<dbReference type="InterPro" id="IPR005746">
    <property type="entry name" value="Thioredoxin"/>
</dbReference>
<feature type="active site" description="Nucleophile" evidence="2">
    <location>
        <position position="10"/>
    </location>
</feature>
<dbReference type="InterPro" id="IPR013766">
    <property type="entry name" value="Thioredoxin_domain"/>
</dbReference>
<feature type="site" description="Deprotonates C-terminal active site Cys" evidence="2">
    <location>
        <position position="1"/>
    </location>
</feature>
<keyword evidence="3" id="KW-0676">Redox-active center</keyword>
<feature type="non-terminal residue" evidence="5">
    <location>
        <position position="76"/>
    </location>
</feature>
<dbReference type="Gene3D" id="3.40.30.10">
    <property type="entry name" value="Glutaredoxin"/>
    <property type="match status" value="1"/>
</dbReference>
<organism evidence="5 6">
    <name type="scientific">Blyttiomyces helicus</name>
    <dbReference type="NCBI Taxonomy" id="388810"/>
    <lineage>
        <taxon>Eukaryota</taxon>
        <taxon>Fungi</taxon>
        <taxon>Fungi incertae sedis</taxon>
        <taxon>Chytridiomycota</taxon>
        <taxon>Chytridiomycota incertae sedis</taxon>
        <taxon>Chytridiomycetes</taxon>
        <taxon>Chytridiomycetes incertae sedis</taxon>
        <taxon>Blyttiomyces</taxon>
    </lineage>
</organism>